<dbReference type="RefSeq" id="WP_191272354.1">
    <property type="nucleotide sequence ID" value="NZ_BMXJ01000005.1"/>
</dbReference>
<dbReference type="InterPro" id="IPR002881">
    <property type="entry name" value="DUF58"/>
</dbReference>
<organism evidence="4 5">
    <name type="scientific">Nocardiopsis terrae</name>
    <dbReference type="NCBI Taxonomy" id="372655"/>
    <lineage>
        <taxon>Bacteria</taxon>
        <taxon>Bacillati</taxon>
        <taxon>Actinomycetota</taxon>
        <taxon>Actinomycetes</taxon>
        <taxon>Streptosporangiales</taxon>
        <taxon>Nocardiopsidaceae</taxon>
        <taxon>Nocardiopsis</taxon>
    </lineage>
</organism>
<feature type="transmembrane region" description="Helical" evidence="2">
    <location>
        <begin position="12"/>
        <end position="30"/>
    </location>
</feature>
<sequence length="419" mass="44785">MRPHRTLTARGGLMLFFGVVALVCGFVIGQRELVGVGLFLALVPPVSALTVLGAAGRVVHSRALRPQRVPAGTDTRVLVRIGNSSPSWPVSWVRIEDTLPVRLGYEPRYTVGHLPPRAVRDVTYLVRPAVRGRYPVGPLRVSVLDPLGCVRVTRVVGAPTPLLVTPPVVALAPLSASDGSLGENTPRRSVTGVGEQDPIPREYRHGDELRRVHWRSTAKHGELMVRRDEQHWREHSTLLLDTRYGAHSGEGPWSSLETAVSVAASVAVNLLDTGHELRLHTERGRLHTENTSGVLDVLATAESSETVGLQGGVSALEGARGVSARLVVAVLGALSAEDALALSRANGSGLHVAVLCTRAAWASDEDIRRTSELLAANGWRVVPVSDPTELPPLWHRAISPTGGGRPAPAGARAPWEGSR</sequence>
<comment type="caution">
    <text evidence="4">The sequence shown here is derived from an EMBL/GenBank/DDBJ whole genome shotgun (WGS) entry which is preliminary data.</text>
</comment>
<feature type="region of interest" description="Disordered" evidence="1">
    <location>
        <begin position="397"/>
        <end position="419"/>
    </location>
</feature>
<feature type="transmembrane region" description="Helical" evidence="2">
    <location>
        <begin position="36"/>
        <end position="59"/>
    </location>
</feature>
<evidence type="ECO:0000313" key="5">
    <source>
        <dbReference type="Proteomes" id="UP000598217"/>
    </source>
</evidence>
<feature type="compositionally biased region" description="Low complexity" evidence="1">
    <location>
        <begin position="406"/>
        <end position="419"/>
    </location>
</feature>
<proteinExistence type="predicted"/>
<keyword evidence="5" id="KW-1185">Reference proteome</keyword>
<dbReference type="EMBL" id="JADBDY010000001">
    <property type="protein sequence ID" value="MBE1459183.1"/>
    <property type="molecule type" value="Genomic_DNA"/>
</dbReference>
<name>A0ABR9HJK0_9ACTN</name>
<accession>A0ABR9HJK0</accession>
<feature type="domain" description="DUF58" evidence="3">
    <location>
        <begin position="201"/>
        <end position="280"/>
    </location>
</feature>
<keyword evidence="2" id="KW-1133">Transmembrane helix</keyword>
<reference evidence="4 5" key="1">
    <citation type="submission" date="2020-10" db="EMBL/GenBank/DDBJ databases">
        <title>Sequencing the genomes of 1000 actinobacteria strains.</title>
        <authorList>
            <person name="Klenk H.-P."/>
        </authorList>
    </citation>
    <scope>NUCLEOTIDE SEQUENCE [LARGE SCALE GENOMIC DNA]</scope>
    <source>
        <strain evidence="4 5">DSM 45157</strain>
    </source>
</reference>
<keyword evidence="2" id="KW-0472">Membrane</keyword>
<protein>
    <recommendedName>
        <fullName evidence="3">DUF58 domain-containing protein</fullName>
    </recommendedName>
</protein>
<evidence type="ECO:0000313" key="4">
    <source>
        <dbReference type="EMBL" id="MBE1459183.1"/>
    </source>
</evidence>
<evidence type="ECO:0000256" key="2">
    <source>
        <dbReference type="SAM" id="Phobius"/>
    </source>
</evidence>
<dbReference type="PANTHER" id="PTHR34351">
    <property type="entry name" value="SLR1927 PROTEIN-RELATED"/>
    <property type="match status" value="1"/>
</dbReference>
<keyword evidence="2" id="KW-0812">Transmembrane</keyword>
<feature type="region of interest" description="Disordered" evidence="1">
    <location>
        <begin position="178"/>
        <end position="201"/>
    </location>
</feature>
<evidence type="ECO:0000256" key="1">
    <source>
        <dbReference type="SAM" id="MobiDB-lite"/>
    </source>
</evidence>
<dbReference type="Proteomes" id="UP000598217">
    <property type="component" value="Unassembled WGS sequence"/>
</dbReference>
<evidence type="ECO:0000259" key="3">
    <source>
        <dbReference type="Pfam" id="PF01882"/>
    </source>
</evidence>
<gene>
    <name evidence="4" type="ORF">H4W79_003397</name>
</gene>
<dbReference type="Pfam" id="PF01882">
    <property type="entry name" value="DUF58"/>
    <property type="match status" value="1"/>
</dbReference>
<dbReference type="PANTHER" id="PTHR34351:SF1">
    <property type="entry name" value="SLR1927 PROTEIN"/>
    <property type="match status" value="1"/>
</dbReference>